<dbReference type="EMBL" id="LTAG01000022">
    <property type="protein sequence ID" value="KXO17957.1"/>
    <property type="molecule type" value="Genomic_DNA"/>
</dbReference>
<dbReference type="PATRIC" id="fig|28125.4.peg.496"/>
<reference evidence="2 3" key="1">
    <citation type="submission" date="2016-02" db="EMBL/GenBank/DDBJ databases">
        <authorList>
            <person name="Wen L."/>
            <person name="He K."/>
            <person name="Yang H."/>
        </authorList>
    </citation>
    <scope>NUCLEOTIDE SEQUENCE [LARGE SCALE GENOMIC DNA]</scope>
    <source>
        <strain evidence="2 3">GED7880</strain>
    </source>
</reference>
<evidence type="ECO:0000313" key="3">
    <source>
        <dbReference type="Proteomes" id="UP000070093"/>
    </source>
</evidence>
<dbReference type="Proteomes" id="UP000070093">
    <property type="component" value="Unassembled WGS sequence"/>
</dbReference>
<gene>
    <name evidence="2" type="ORF">HMPREF3202_00505</name>
</gene>
<organism evidence="2 3">
    <name type="scientific">Prevotella bivia</name>
    <dbReference type="NCBI Taxonomy" id="28125"/>
    <lineage>
        <taxon>Bacteria</taxon>
        <taxon>Pseudomonadati</taxon>
        <taxon>Bacteroidota</taxon>
        <taxon>Bacteroidia</taxon>
        <taxon>Bacteroidales</taxon>
        <taxon>Prevotellaceae</taxon>
        <taxon>Prevotella</taxon>
    </lineage>
</organism>
<proteinExistence type="predicted"/>
<dbReference type="AlphaFoldDB" id="A0A137SZX1"/>
<accession>A0A137SZX1</accession>
<feature type="transmembrane region" description="Helical" evidence="1">
    <location>
        <begin position="12"/>
        <end position="35"/>
    </location>
</feature>
<evidence type="ECO:0000313" key="2">
    <source>
        <dbReference type="EMBL" id="KXO17957.1"/>
    </source>
</evidence>
<comment type="caution">
    <text evidence="2">The sequence shown here is derived from an EMBL/GenBank/DDBJ whole genome shotgun (WGS) entry which is preliminary data.</text>
</comment>
<keyword evidence="1" id="KW-1133">Transmembrane helix</keyword>
<protein>
    <submittedName>
        <fullName evidence="2">Uncharacterized protein</fullName>
    </submittedName>
</protein>
<keyword evidence="1" id="KW-0812">Transmembrane</keyword>
<evidence type="ECO:0000256" key="1">
    <source>
        <dbReference type="SAM" id="Phobius"/>
    </source>
</evidence>
<sequence>MLWQYEAGAPTFSILITSMAAAFISLLFFAILPMLQMGLAI</sequence>
<keyword evidence="1" id="KW-0472">Membrane</keyword>
<name>A0A137SZX1_9BACT</name>